<dbReference type="InterPro" id="IPR009078">
    <property type="entry name" value="Ferritin-like_SF"/>
</dbReference>
<dbReference type="OrthoDB" id="573482at2"/>
<name>D9SM31_CLOC7</name>
<evidence type="ECO:0000313" key="3">
    <source>
        <dbReference type="Proteomes" id="UP000002730"/>
    </source>
</evidence>
<feature type="region of interest" description="Disordered" evidence="1">
    <location>
        <begin position="254"/>
        <end position="276"/>
    </location>
</feature>
<dbReference type="eggNOG" id="COG5164">
    <property type="taxonomic scope" value="Bacteria"/>
</dbReference>
<evidence type="ECO:0000313" key="2">
    <source>
        <dbReference type="EMBL" id="ADL51762.1"/>
    </source>
</evidence>
<dbReference type="STRING" id="573061.Clocel_2019"/>
<feature type="compositionally biased region" description="Gly residues" evidence="1">
    <location>
        <begin position="266"/>
        <end position="276"/>
    </location>
</feature>
<dbReference type="EMBL" id="CP002160">
    <property type="protein sequence ID" value="ADL51762.1"/>
    <property type="molecule type" value="Genomic_DNA"/>
</dbReference>
<dbReference type="RefSeq" id="WP_013291712.1">
    <property type="nucleotide sequence ID" value="NC_014393.1"/>
</dbReference>
<gene>
    <name evidence="2" type="ordered locus">Clocel_2019</name>
</gene>
<dbReference type="Proteomes" id="UP000002730">
    <property type="component" value="Chromosome"/>
</dbReference>
<dbReference type="SUPFAM" id="SSF47240">
    <property type="entry name" value="Ferritin-like"/>
    <property type="match status" value="1"/>
</dbReference>
<dbReference type="Gene3D" id="1.20.1260.10">
    <property type="match status" value="1"/>
</dbReference>
<protein>
    <submittedName>
        <fullName evidence="2">Rubrerythrin</fullName>
    </submittedName>
</protein>
<accession>D9SM31</accession>
<organism evidence="2 3">
    <name type="scientific">Clostridium cellulovorans (strain ATCC 35296 / DSM 3052 / OCM 3 / 743B)</name>
    <dbReference type="NCBI Taxonomy" id="573061"/>
    <lineage>
        <taxon>Bacteria</taxon>
        <taxon>Bacillati</taxon>
        <taxon>Bacillota</taxon>
        <taxon>Clostridia</taxon>
        <taxon>Eubacteriales</taxon>
        <taxon>Clostridiaceae</taxon>
        <taxon>Clostridium</taxon>
    </lineage>
</organism>
<keyword evidence="3" id="KW-1185">Reference proteome</keyword>
<dbReference type="eggNOG" id="COG1633">
    <property type="taxonomic scope" value="Bacteria"/>
</dbReference>
<evidence type="ECO:0000256" key="1">
    <source>
        <dbReference type="SAM" id="MobiDB-lite"/>
    </source>
</evidence>
<reference evidence="2 3" key="1">
    <citation type="submission" date="2010-08" db="EMBL/GenBank/DDBJ databases">
        <title>Complete sequence of Clostridium cellulovorans 743B.</title>
        <authorList>
            <consortium name="US DOE Joint Genome Institute"/>
            <person name="Lucas S."/>
            <person name="Copeland A."/>
            <person name="Lapidus A."/>
            <person name="Cheng J.-F."/>
            <person name="Bruce D."/>
            <person name="Goodwin L."/>
            <person name="Pitluck S."/>
            <person name="Chertkov O."/>
            <person name="Detter J.C."/>
            <person name="Han C."/>
            <person name="Tapia R."/>
            <person name="Land M."/>
            <person name="Hauser L."/>
            <person name="Chang Y.-J."/>
            <person name="Jeffries C."/>
            <person name="Kyrpides N."/>
            <person name="Ivanova N."/>
            <person name="Mikhailova N."/>
            <person name="Hemme C.L."/>
            <person name="Woyke T."/>
        </authorList>
    </citation>
    <scope>NUCLEOTIDE SEQUENCE [LARGE SCALE GENOMIC DNA]</scope>
    <source>
        <strain evidence="3">ATCC 35296 / DSM 3052 / OCM 3 / 743B</strain>
    </source>
</reference>
<sequence length="410" mass="41910">MYITPYQNNQVVKDILFKDALEALSASAEIEREDELFFDYLITVAPTQEAKDIIASIRDDERRHNSFIRQIYREITGNTLEVNKDISFETPTSYEEGLKKALFSELEAVERYKKIRSGISGKVYQEVLFDILTDELIHAAKHNYLMYISNNGTGGTTTGVGMTSGTGTGGTITGVGMTGGTGTGGTITGVGMTGGTGTGGTSTSVEMTGGTGTGGTSTGVGMTGGTGTGGTSTGVGMTGGTGTGGTSTGVGITGGTGTGSTSTGVGMTGGTGTGGTSTGVGITGGTGTGGTSTGGGITGGSAIGGIGIGSKTKGSSLAIGSNMGRNNPEYIRDLSVDHWLAAIEPLVIRAQAEAKSEEDLENLFQFYILAGVLVGLGKNINEAIEQVEQWQAEDDSKLLFKNKTVRGYIY</sequence>
<dbReference type="KEGG" id="ccb:Clocel_2019"/>
<dbReference type="HOGENOM" id="CLU_670308_0_0_9"/>
<dbReference type="CDD" id="cd00657">
    <property type="entry name" value="Ferritin_like"/>
    <property type="match status" value="1"/>
</dbReference>
<dbReference type="AlphaFoldDB" id="D9SM31"/>
<dbReference type="InterPro" id="IPR012347">
    <property type="entry name" value="Ferritin-like"/>
</dbReference>
<proteinExistence type="predicted"/>